<proteinExistence type="predicted"/>
<keyword evidence="4" id="KW-0808">Transferase</keyword>
<dbReference type="InterPro" id="IPR005467">
    <property type="entry name" value="His_kinase_dom"/>
</dbReference>
<gene>
    <name evidence="14" type="ORF">AAE039_15615</name>
</gene>
<feature type="domain" description="PAC" evidence="13">
    <location>
        <begin position="498"/>
        <end position="550"/>
    </location>
</feature>
<evidence type="ECO:0000256" key="1">
    <source>
        <dbReference type="ARBA" id="ARBA00000085"/>
    </source>
</evidence>
<dbReference type="InterPro" id="IPR036097">
    <property type="entry name" value="HisK_dim/P_sf"/>
</dbReference>
<dbReference type="SUPFAM" id="SSF52172">
    <property type="entry name" value="CheY-like"/>
    <property type="match status" value="1"/>
</dbReference>
<dbReference type="Pfam" id="PF02518">
    <property type="entry name" value="HATPase_c"/>
    <property type="match status" value="1"/>
</dbReference>
<dbReference type="SMART" id="SM00448">
    <property type="entry name" value="REC"/>
    <property type="match status" value="1"/>
</dbReference>
<dbReference type="InterPro" id="IPR003594">
    <property type="entry name" value="HATPase_dom"/>
</dbReference>
<comment type="catalytic activity">
    <reaction evidence="1">
        <text>ATP + protein L-histidine = ADP + protein N-phospho-L-histidine.</text>
        <dbReference type="EC" id="2.7.13.3"/>
    </reaction>
</comment>
<dbReference type="InterPro" id="IPR035965">
    <property type="entry name" value="PAS-like_dom_sf"/>
</dbReference>
<dbReference type="SMART" id="SM00387">
    <property type="entry name" value="HATPase_c"/>
    <property type="match status" value="1"/>
</dbReference>
<dbReference type="SUPFAM" id="SSF47384">
    <property type="entry name" value="Homodimeric domain of signal transducing histidine kinase"/>
    <property type="match status" value="1"/>
</dbReference>
<dbReference type="EMBL" id="JBBYHY010000008">
    <property type="protein sequence ID" value="MEL3954986.1"/>
    <property type="molecule type" value="Genomic_DNA"/>
</dbReference>
<dbReference type="PANTHER" id="PTHR43065">
    <property type="entry name" value="SENSOR HISTIDINE KINASE"/>
    <property type="match status" value="1"/>
</dbReference>
<keyword evidence="8" id="KW-0902">Two-component regulatory system</keyword>
<protein>
    <recommendedName>
        <fullName evidence="2">histidine kinase</fullName>
        <ecNumber evidence="2">2.7.13.3</ecNumber>
    </recommendedName>
</protein>
<evidence type="ECO:0000256" key="5">
    <source>
        <dbReference type="ARBA" id="ARBA00022741"/>
    </source>
</evidence>
<evidence type="ECO:0000256" key="2">
    <source>
        <dbReference type="ARBA" id="ARBA00012438"/>
    </source>
</evidence>
<name>A0ABU9JQ63_9GAMM</name>
<dbReference type="Pfam" id="PF00512">
    <property type="entry name" value="HisKA"/>
    <property type="match status" value="1"/>
</dbReference>
<dbReference type="RefSeq" id="WP_261996871.1">
    <property type="nucleotide sequence ID" value="NZ_JBBYHY010000008.1"/>
</dbReference>
<dbReference type="Pfam" id="PF08448">
    <property type="entry name" value="PAS_4"/>
    <property type="match status" value="1"/>
</dbReference>
<comment type="caution">
    <text evidence="14">The sequence shown here is derived from an EMBL/GenBank/DDBJ whole genome shotgun (WGS) entry which is preliminary data.</text>
</comment>
<keyword evidence="5" id="KW-0547">Nucleotide-binding</keyword>
<evidence type="ECO:0000256" key="7">
    <source>
        <dbReference type="ARBA" id="ARBA00022840"/>
    </source>
</evidence>
<dbReference type="InterPro" id="IPR001610">
    <property type="entry name" value="PAC"/>
</dbReference>
<dbReference type="PRINTS" id="PR00344">
    <property type="entry name" value="BCTRLSENSOR"/>
</dbReference>
<keyword evidence="7" id="KW-0067">ATP-binding</keyword>
<dbReference type="PANTHER" id="PTHR43065:SF42">
    <property type="entry name" value="TWO-COMPONENT SENSOR PPRA"/>
    <property type="match status" value="1"/>
</dbReference>
<dbReference type="InterPro" id="IPR013656">
    <property type="entry name" value="PAS_4"/>
</dbReference>
<dbReference type="PROSITE" id="PS50113">
    <property type="entry name" value="PAC"/>
    <property type="match status" value="2"/>
</dbReference>
<dbReference type="InterPro" id="IPR011006">
    <property type="entry name" value="CheY-like_superfamily"/>
</dbReference>
<dbReference type="Gene3D" id="3.30.565.10">
    <property type="entry name" value="Histidine kinase-like ATPase, C-terminal domain"/>
    <property type="match status" value="1"/>
</dbReference>
<dbReference type="Pfam" id="PF00072">
    <property type="entry name" value="Response_reg"/>
    <property type="match status" value="1"/>
</dbReference>
<dbReference type="Gene3D" id="3.40.50.2300">
    <property type="match status" value="1"/>
</dbReference>
<dbReference type="InterPro" id="IPR004358">
    <property type="entry name" value="Sig_transdc_His_kin-like_C"/>
</dbReference>
<dbReference type="NCBIfam" id="TIGR00229">
    <property type="entry name" value="sensory_box"/>
    <property type="match status" value="2"/>
</dbReference>
<dbReference type="Pfam" id="PF00989">
    <property type="entry name" value="PAS"/>
    <property type="match status" value="1"/>
</dbReference>
<dbReference type="InterPro" id="IPR003661">
    <property type="entry name" value="HisK_dim/P_dom"/>
</dbReference>
<dbReference type="SUPFAM" id="SSF55874">
    <property type="entry name" value="ATPase domain of HSP90 chaperone/DNA topoisomerase II/histidine kinase"/>
    <property type="match status" value="1"/>
</dbReference>
<accession>A0ABU9JQ63</accession>
<keyword evidence="6" id="KW-0418">Kinase</keyword>
<evidence type="ECO:0000256" key="8">
    <source>
        <dbReference type="ARBA" id="ARBA00023012"/>
    </source>
</evidence>
<dbReference type="SMART" id="SM00086">
    <property type="entry name" value="PAC"/>
    <property type="match status" value="2"/>
</dbReference>
<dbReference type="Gene3D" id="1.10.287.130">
    <property type="match status" value="1"/>
</dbReference>
<dbReference type="InterPro" id="IPR013655">
    <property type="entry name" value="PAS_fold_3"/>
</dbReference>
<feature type="domain" description="Response regulatory" evidence="11">
    <location>
        <begin position="837"/>
        <end position="953"/>
    </location>
</feature>
<evidence type="ECO:0000259" key="12">
    <source>
        <dbReference type="PROSITE" id="PS50112"/>
    </source>
</evidence>
<reference evidence="14 15" key="1">
    <citation type="submission" date="2024-04" db="EMBL/GenBank/DDBJ databases">
        <title>Bacterial endophytes with biocontrol capabilities against important plant pathogens.</title>
        <authorList>
            <person name="Alayande K.A."/>
        </authorList>
    </citation>
    <scope>NUCLEOTIDE SEQUENCE [LARGE SCALE GENOMIC DNA]</scope>
    <source>
        <strain evidence="14 15">KV22</strain>
    </source>
</reference>
<dbReference type="Proteomes" id="UP001455088">
    <property type="component" value="Unassembled WGS sequence"/>
</dbReference>
<evidence type="ECO:0000256" key="3">
    <source>
        <dbReference type="ARBA" id="ARBA00022553"/>
    </source>
</evidence>
<feature type="domain" description="PAC" evidence="13">
    <location>
        <begin position="372"/>
        <end position="424"/>
    </location>
</feature>
<dbReference type="SUPFAM" id="SSF55785">
    <property type="entry name" value="PYP-like sensor domain (PAS domain)"/>
    <property type="match status" value="4"/>
</dbReference>
<dbReference type="SMART" id="SM00091">
    <property type="entry name" value="PAS"/>
    <property type="match status" value="3"/>
</dbReference>
<evidence type="ECO:0000259" key="10">
    <source>
        <dbReference type="PROSITE" id="PS50109"/>
    </source>
</evidence>
<dbReference type="CDD" id="cd00130">
    <property type="entry name" value="PAS"/>
    <property type="match status" value="2"/>
</dbReference>
<evidence type="ECO:0000313" key="15">
    <source>
        <dbReference type="Proteomes" id="UP001455088"/>
    </source>
</evidence>
<organism evidence="14 15">
    <name type="scientific">Stenotrophomonas bentonitica</name>
    <dbReference type="NCBI Taxonomy" id="1450134"/>
    <lineage>
        <taxon>Bacteria</taxon>
        <taxon>Pseudomonadati</taxon>
        <taxon>Pseudomonadota</taxon>
        <taxon>Gammaproteobacteria</taxon>
        <taxon>Lysobacterales</taxon>
        <taxon>Lysobacteraceae</taxon>
        <taxon>Stenotrophomonas</taxon>
    </lineage>
</organism>
<feature type="domain" description="PAS" evidence="12">
    <location>
        <begin position="297"/>
        <end position="353"/>
    </location>
</feature>
<feature type="domain" description="Histidine kinase" evidence="10">
    <location>
        <begin position="588"/>
        <end position="812"/>
    </location>
</feature>
<dbReference type="InterPro" id="IPR001789">
    <property type="entry name" value="Sig_transdc_resp-reg_receiver"/>
</dbReference>
<evidence type="ECO:0000256" key="4">
    <source>
        <dbReference type="ARBA" id="ARBA00022679"/>
    </source>
</evidence>
<dbReference type="PROSITE" id="PS50109">
    <property type="entry name" value="HIS_KIN"/>
    <property type="match status" value="1"/>
</dbReference>
<dbReference type="SMART" id="SM00388">
    <property type="entry name" value="HisKA"/>
    <property type="match status" value="1"/>
</dbReference>
<dbReference type="InterPro" id="IPR013767">
    <property type="entry name" value="PAS_fold"/>
</dbReference>
<keyword evidence="15" id="KW-1185">Reference proteome</keyword>
<dbReference type="Pfam" id="PF08447">
    <property type="entry name" value="PAS_3"/>
    <property type="match status" value="1"/>
</dbReference>
<dbReference type="EC" id="2.7.13.3" evidence="2"/>
<evidence type="ECO:0000256" key="6">
    <source>
        <dbReference type="ARBA" id="ARBA00022777"/>
    </source>
</evidence>
<dbReference type="CDD" id="cd00082">
    <property type="entry name" value="HisKA"/>
    <property type="match status" value="1"/>
</dbReference>
<dbReference type="InterPro" id="IPR000014">
    <property type="entry name" value="PAS"/>
</dbReference>
<evidence type="ECO:0000259" key="13">
    <source>
        <dbReference type="PROSITE" id="PS50113"/>
    </source>
</evidence>
<keyword evidence="3 9" id="KW-0597">Phosphoprotein</keyword>
<dbReference type="Gene3D" id="3.30.450.20">
    <property type="entry name" value="PAS domain"/>
    <property type="match status" value="4"/>
</dbReference>
<evidence type="ECO:0000256" key="9">
    <source>
        <dbReference type="PROSITE-ProRule" id="PRU00169"/>
    </source>
</evidence>
<dbReference type="PROSITE" id="PS50112">
    <property type="entry name" value="PAS"/>
    <property type="match status" value="1"/>
</dbReference>
<dbReference type="InterPro" id="IPR036890">
    <property type="entry name" value="HATPase_C_sf"/>
</dbReference>
<feature type="modified residue" description="4-aspartylphosphate" evidence="9">
    <location>
        <position position="887"/>
    </location>
</feature>
<evidence type="ECO:0000259" key="11">
    <source>
        <dbReference type="PROSITE" id="PS50110"/>
    </source>
</evidence>
<dbReference type="InterPro" id="IPR000700">
    <property type="entry name" value="PAS-assoc_C"/>
</dbReference>
<sequence length="960" mass="103870">MSAGVGRFPGSTGPMAEQVRGWNWQATPVGPIDQWPSALRNAVNLILASPESMYVVWGDDLTFFFNDAYSPILGPRLEGALGAPLRQLWADAWDAVRAPIETAFAGGSSRYENLPVSMSRQGVPEETWWTFSFSPIFLDDGSVGGAFCVTNEVTSIIVAQQRLAKENERLIALFDKSPMFMAFLSGPEHRVELANPGYQRLVGNRHVLGKSIREALPEIVDQGFMPLLDEVYRTGKPYIGSEMVYDAPFPSDPSSARRLLDLVFQPVAGEDGSTAGVFVQGLDVTSHIELQRTMRQVEARNRQIIDSASDYAIVASDLQGNVTLWNAGAEHIFGWTEAEMLGQKVERIYTQEDILADRLRHNQSVSIASGGVSGERWLARKSGGRFWASGAMTVLRDEDGAALGFVKVLGDRTEERRASDALAHSERRLGALVSASSQSLYAVTADWREMRQILATGPVAQDDSLPALSDWKERYVHPEDLGLLEQAIARALAQREPLALEHRSLLADGSVRWVQMRAVPLLDGNGEITEWFGTASDVTERRLAEDQLRELTLTLEERVQARSAELQVAEERLRQSQKMEAVGQLTGGLAHDFNNLLTAISVGLELLELRIDQRRYDDVGRYLEMAQSSASRATALTQRLLAFSRRQTLAPTPVVADALVRGMLDIISRTLGPSIAIATQLDSDPWSVLVDVPQMENALLNLCINARDAMPEGGPLTISAANVTLQGEAAAALDTPPGDYVRLAVKDAGTGMEAAVIEKVFEPFFTTKPIGQGTGLGLSMIYGFTRQSGGQVRIDSQVGQGTTVELYLPRFIGETAANAVQETEQDAPATSTPSVGTILVVEDEGAIRALLSEVLGGAGYRVLEAPEGGQAVELLHSGQPIDLLITDVGLTGGLNGRQVADAGRQVRPGLPVLFITGYAASAAVGAGQLEEGMEVLTKPFTTAELERRARALLATAGSSQ</sequence>
<dbReference type="PROSITE" id="PS50110">
    <property type="entry name" value="RESPONSE_REGULATORY"/>
    <property type="match status" value="1"/>
</dbReference>
<evidence type="ECO:0000313" key="14">
    <source>
        <dbReference type="EMBL" id="MEL3954986.1"/>
    </source>
</evidence>